<keyword evidence="2" id="KW-1185">Reference proteome</keyword>
<sequence length="337" mass="37923">MSPLPDAAGTTDGSSQRDRPECHTTLWYDDGNAIILAGSVLFKVHQHILSKSSPIWKACCVMNSQRTSDGFPVLRLDEDPLDVEHVLNGLYDTKNTIEARAVPLESVSAWLRLGTKYKISSLREDAIERLKSWSPNSCQLYEQIIVAHLPEATTKTISRLPDDCVASYIVANLALTHNLPQLLPYALYDCCRDIDRLMESVDKTVASYGRGIDCASPEIWRKLLVGRSKLVTLRAKTAFSFLTRSHAPKCLNVEQCTSTAQDMWDIAHAGRWTLDNADALQDLADHFIDKFAKNACTNCTLSWKEKFYISQQKIWDNLPDCFGIELSNEQWIRTVIA</sequence>
<evidence type="ECO:0000313" key="2">
    <source>
        <dbReference type="Proteomes" id="UP000814140"/>
    </source>
</evidence>
<name>A0ACB8SRD3_9AGAM</name>
<proteinExistence type="predicted"/>
<protein>
    <submittedName>
        <fullName evidence="1">Uncharacterized protein</fullName>
    </submittedName>
</protein>
<comment type="caution">
    <text evidence="1">The sequence shown here is derived from an EMBL/GenBank/DDBJ whole genome shotgun (WGS) entry which is preliminary data.</text>
</comment>
<accession>A0ACB8SRD3</accession>
<dbReference type="EMBL" id="MU277229">
    <property type="protein sequence ID" value="KAI0059068.1"/>
    <property type="molecule type" value="Genomic_DNA"/>
</dbReference>
<evidence type="ECO:0000313" key="1">
    <source>
        <dbReference type="EMBL" id="KAI0059068.1"/>
    </source>
</evidence>
<reference evidence="1" key="1">
    <citation type="submission" date="2021-03" db="EMBL/GenBank/DDBJ databases">
        <authorList>
            <consortium name="DOE Joint Genome Institute"/>
            <person name="Ahrendt S."/>
            <person name="Looney B.P."/>
            <person name="Miyauchi S."/>
            <person name="Morin E."/>
            <person name="Drula E."/>
            <person name="Courty P.E."/>
            <person name="Chicoki N."/>
            <person name="Fauchery L."/>
            <person name="Kohler A."/>
            <person name="Kuo A."/>
            <person name="Labutti K."/>
            <person name="Pangilinan J."/>
            <person name="Lipzen A."/>
            <person name="Riley R."/>
            <person name="Andreopoulos W."/>
            <person name="He G."/>
            <person name="Johnson J."/>
            <person name="Barry K.W."/>
            <person name="Grigoriev I.V."/>
            <person name="Nagy L."/>
            <person name="Hibbett D."/>
            <person name="Henrissat B."/>
            <person name="Matheny P.B."/>
            <person name="Labbe J."/>
            <person name="Martin F."/>
        </authorList>
    </citation>
    <scope>NUCLEOTIDE SEQUENCE</scope>
    <source>
        <strain evidence="1">HHB10654</strain>
    </source>
</reference>
<gene>
    <name evidence="1" type="ORF">BV25DRAFT_1918773</name>
</gene>
<reference evidence="1" key="2">
    <citation type="journal article" date="2022" name="New Phytol.">
        <title>Evolutionary transition to the ectomycorrhizal habit in the genomes of a hyperdiverse lineage of mushroom-forming fungi.</title>
        <authorList>
            <person name="Looney B."/>
            <person name="Miyauchi S."/>
            <person name="Morin E."/>
            <person name="Drula E."/>
            <person name="Courty P.E."/>
            <person name="Kohler A."/>
            <person name="Kuo A."/>
            <person name="LaButti K."/>
            <person name="Pangilinan J."/>
            <person name="Lipzen A."/>
            <person name="Riley R."/>
            <person name="Andreopoulos W."/>
            <person name="He G."/>
            <person name="Johnson J."/>
            <person name="Nolan M."/>
            <person name="Tritt A."/>
            <person name="Barry K.W."/>
            <person name="Grigoriev I.V."/>
            <person name="Nagy L.G."/>
            <person name="Hibbett D."/>
            <person name="Henrissat B."/>
            <person name="Matheny P.B."/>
            <person name="Labbe J."/>
            <person name="Martin F.M."/>
        </authorList>
    </citation>
    <scope>NUCLEOTIDE SEQUENCE</scope>
    <source>
        <strain evidence="1">HHB10654</strain>
    </source>
</reference>
<organism evidence="1 2">
    <name type="scientific">Artomyces pyxidatus</name>
    <dbReference type="NCBI Taxonomy" id="48021"/>
    <lineage>
        <taxon>Eukaryota</taxon>
        <taxon>Fungi</taxon>
        <taxon>Dikarya</taxon>
        <taxon>Basidiomycota</taxon>
        <taxon>Agaricomycotina</taxon>
        <taxon>Agaricomycetes</taxon>
        <taxon>Russulales</taxon>
        <taxon>Auriscalpiaceae</taxon>
        <taxon>Artomyces</taxon>
    </lineage>
</organism>
<dbReference type="Proteomes" id="UP000814140">
    <property type="component" value="Unassembled WGS sequence"/>
</dbReference>